<evidence type="ECO:0000256" key="6">
    <source>
        <dbReference type="ARBA" id="ARBA00023237"/>
    </source>
</evidence>
<comment type="caution">
    <text evidence="10">The sequence shown here is derived from an EMBL/GenBank/DDBJ whole genome shotgun (WGS) entry which is preliminary data.</text>
</comment>
<keyword evidence="2 7" id="KW-0813">Transport</keyword>
<evidence type="ECO:0000256" key="7">
    <source>
        <dbReference type="PROSITE-ProRule" id="PRU01360"/>
    </source>
</evidence>
<accession>A0ABT8DCQ5</accession>
<reference evidence="10 11" key="1">
    <citation type="submission" date="2023-06" db="EMBL/GenBank/DDBJ databases">
        <authorList>
            <person name="Ye Y.-Q."/>
            <person name="Du Z.-J."/>
        </authorList>
    </citation>
    <scope>NUCLEOTIDE SEQUENCE [LARGE SCALE GENOMIC DNA]</scope>
    <source>
        <strain evidence="10 11">SDUM287046</strain>
    </source>
</reference>
<dbReference type="InterPro" id="IPR039426">
    <property type="entry name" value="TonB-dep_rcpt-like"/>
</dbReference>
<dbReference type="PANTHER" id="PTHR30069:SF36">
    <property type="entry name" value="BLL6948 PROTEIN"/>
    <property type="match status" value="1"/>
</dbReference>
<dbReference type="InterPro" id="IPR012910">
    <property type="entry name" value="Plug_dom"/>
</dbReference>
<evidence type="ECO:0000313" key="11">
    <source>
        <dbReference type="Proteomes" id="UP001244787"/>
    </source>
</evidence>
<evidence type="ECO:0000256" key="4">
    <source>
        <dbReference type="ARBA" id="ARBA00022692"/>
    </source>
</evidence>
<dbReference type="SUPFAM" id="SSF49464">
    <property type="entry name" value="Carboxypeptidase regulatory domain-like"/>
    <property type="match status" value="1"/>
</dbReference>
<keyword evidence="5 7" id="KW-0472">Membrane</keyword>
<evidence type="ECO:0000256" key="3">
    <source>
        <dbReference type="ARBA" id="ARBA00022452"/>
    </source>
</evidence>
<keyword evidence="11" id="KW-1185">Reference proteome</keyword>
<protein>
    <submittedName>
        <fullName evidence="10">TonB-dependent receptor plug domain-containing protein</fullName>
    </submittedName>
</protein>
<evidence type="ECO:0000256" key="2">
    <source>
        <dbReference type="ARBA" id="ARBA00022448"/>
    </source>
</evidence>
<dbReference type="Pfam" id="PF13715">
    <property type="entry name" value="CarbopepD_reg_2"/>
    <property type="match status" value="1"/>
</dbReference>
<feature type="signal peptide" evidence="8">
    <location>
        <begin position="1"/>
        <end position="18"/>
    </location>
</feature>
<dbReference type="InterPro" id="IPR036942">
    <property type="entry name" value="Beta-barrel_TonB_sf"/>
</dbReference>
<organism evidence="10 11">
    <name type="scientific">Aequorivita aurantiaca</name>
    <dbReference type="NCBI Taxonomy" id="3053356"/>
    <lineage>
        <taxon>Bacteria</taxon>
        <taxon>Pseudomonadati</taxon>
        <taxon>Bacteroidota</taxon>
        <taxon>Flavobacteriia</taxon>
        <taxon>Flavobacteriales</taxon>
        <taxon>Flavobacteriaceae</taxon>
        <taxon>Aequorivita</taxon>
    </lineage>
</organism>
<comment type="similarity">
    <text evidence="7">Belongs to the TonB-dependent receptor family.</text>
</comment>
<dbReference type="Proteomes" id="UP001244787">
    <property type="component" value="Unassembled WGS sequence"/>
</dbReference>
<evidence type="ECO:0000256" key="8">
    <source>
        <dbReference type="SAM" id="SignalP"/>
    </source>
</evidence>
<keyword evidence="3 7" id="KW-1134">Transmembrane beta strand</keyword>
<dbReference type="PROSITE" id="PS52016">
    <property type="entry name" value="TONB_DEPENDENT_REC_3"/>
    <property type="match status" value="1"/>
</dbReference>
<dbReference type="InterPro" id="IPR037066">
    <property type="entry name" value="Plug_dom_sf"/>
</dbReference>
<proteinExistence type="inferred from homology"/>
<name>A0ABT8DCQ5_9FLAO</name>
<dbReference type="Gene3D" id="2.170.130.10">
    <property type="entry name" value="TonB-dependent receptor, plug domain"/>
    <property type="match status" value="1"/>
</dbReference>
<evidence type="ECO:0000313" key="10">
    <source>
        <dbReference type="EMBL" id="MDN3722926.1"/>
    </source>
</evidence>
<dbReference type="RefSeq" id="WP_290253014.1">
    <property type="nucleotide sequence ID" value="NZ_JAUGQQ010000001.1"/>
</dbReference>
<gene>
    <name evidence="10" type="ORF">QRD02_00905</name>
</gene>
<evidence type="ECO:0000256" key="5">
    <source>
        <dbReference type="ARBA" id="ARBA00023136"/>
    </source>
</evidence>
<dbReference type="Pfam" id="PF07715">
    <property type="entry name" value="Plug"/>
    <property type="match status" value="1"/>
</dbReference>
<feature type="chain" id="PRO_5047138576" evidence="8">
    <location>
        <begin position="19"/>
        <end position="740"/>
    </location>
</feature>
<keyword evidence="6 7" id="KW-0998">Cell outer membrane</keyword>
<feature type="domain" description="TonB-dependent receptor plug" evidence="9">
    <location>
        <begin position="112"/>
        <end position="217"/>
    </location>
</feature>
<dbReference type="InterPro" id="IPR008969">
    <property type="entry name" value="CarboxyPept-like_regulatory"/>
</dbReference>
<evidence type="ECO:0000256" key="1">
    <source>
        <dbReference type="ARBA" id="ARBA00004571"/>
    </source>
</evidence>
<dbReference type="PANTHER" id="PTHR30069">
    <property type="entry name" value="TONB-DEPENDENT OUTER MEMBRANE RECEPTOR"/>
    <property type="match status" value="1"/>
</dbReference>
<keyword evidence="10" id="KW-0675">Receptor</keyword>
<keyword evidence="4 7" id="KW-0812">Transmembrane</keyword>
<dbReference type="EMBL" id="JAUGQQ010000001">
    <property type="protein sequence ID" value="MDN3722926.1"/>
    <property type="molecule type" value="Genomic_DNA"/>
</dbReference>
<keyword evidence="8" id="KW-0732">Signal</keyword>
<evidence type="ECO:0000259" key="9">
    <source>
        <dbReference type="Pfam" id="PF07715"/>
    </source>
</evidence>
<dbReference type="SUPFAM" id="SSF56935">
    <property type="entry name" value="Porins"/>
    <property type="match status" value="1"/>
</dbReference>
<comment type="subcellular location">
    <subcellularLocation>
        <location evidence="1 7">Cell outer membrane</location>
        <topology evidence="1 7">Multi-pass membrane protein</topology>
    </subcellularLocation>
</comment>
<dbReference type="Gene3D" id="2.40.170.20">
    <property type="entry name" value="TonB-dependent receptor, beta-barrel domain"/>
    <property type="match status" value="1"/>
</dbReference>
<sequence>MKNILLCTLLFCFGIAQSQALKGKVTDPNNIPLEGVAIFDRNSGKHTHTDSSGNFLLEAVTENDVISFSILGFAPFDYAVTTTSFSQPLNIVLEQAAVSLEQVTITPEVNTLSQIVAVDLKTAPVNSSQEILRKVPGLIIGQHAGGGKAEQIFLRGFDIDHGTDISLSVDGLPVNMVSHAHGQGYSDLHFLIPETIDAIAFGKGPYNVAYGDFATAGFVNFKTLEKLDQSSVSVEYGQFDAFRMVGLFNLLESKNSNAYLAASLNTFNGPFESPQNFNRFNMMAKYNLVLPDNQKLNLMVSHFQSKWDASGQIPQRAVDEGLISRFGAIDDTEGGNTSRTDLLVNHSKVLSENTKLETKAYYSHYDFELFSNFTFYLEDPVNGDQIAQRENRNIMGFQTVFSEKMKIDKLDFSYSAGIGFRYDDVNNNELSHTKNRYEILNRLALGNVDQLNSFAFLNTEFGLGDLQINPAVRLDYYKFDYENKLTPTYNNKSENKLFASPKLNFIYSPNRALQMFLKTGIGFHSNDARVVVANNGDEILPAAYGADIGAIYKLADNLILNTALWTLFLEQEFVYVGDAAIVEPSGKTRRMGVDFGLRYEPLEWLYFYGDINYTYARSTEEPIGENYIPLAPDLTSTGGIAVENFSNFSGGLSYRYIKDRPANENNSIIAEGYFVTDFNINYTYRNFVFGIIIENLFDTEWNETQFATESRLFDEPEPVEEINFTPGTPFFLRGKVTVNF</sequence>